<dbReference type="Proteomes" id="UP000824890">
    <property type="component" value="Unassembled WGS sequence"/>
</dbReference>
<keyword evidence="6 11" id="KW-0812">Transmembrane</keyword>
<organism evidence="12 13">
    <name type="scientific">Brassica napus</name>
    <name type="common">Rape</name>
    <dbReference type="NCBI Taxonomy" id="3708"/>
    <lineage>
        <taxon>Eukaryota</taxon>
        <taxon>Viridiplantae</taxon>
        <taxon>Streptophyta</taxon>
        <taxon>Embryophyta</taxon>
        <taxon>Tracheophyta</taxon>
        <taxon>Spermatophyta</taxon>
        <taxon>Magnoliopsida</taxon>
        <taxon>eudicotyledons</taxon>
        <taxon>Gunneridae</taxon>
        <taxon>Pentapetalae</taxon>
        <taxon>rosids</taxon>
        <taxon>malvids</taxon>
        <taxon>Brassicales</taxon>
        <taxon>Brassicaceae</taxon>
        <taxon>Brassiceae</taxon>
        <taxon>Brassica</taxon>
    </lineage>
</organism>
<dbReference type="InterPro" id="IPR013657">
    <property type="entry name" value="SCL35B1-4/HUT1"/>
</dbReference>
<evidence type="ECO:0000256" key="7">
    <source>
        <dbReference type="ARBA" id="ARBA00022737"/>
    </source>
</evidence>
<dbReference type="PANTHER" id="PTHR47939:SF13">
    <property type="entry name" value="OS03G0201400 PROTEIN"/>
    <property type="match status" value="1"/>
</dbReference>
<evidence type="ECO:0000256" key="2">
    <source>
        <dbReference type="ARBA" id="ARBA00007626"/>
    </source>
</evidence>
<accession>A0ABQ8C836</accession>
<evidence type="ECO:0000256" key="8">
    <source>
        <dbReference type="ARBA" id="ARBA00022989"/>
    </source>
</evidence>
<evidence type="ECO:0000313" key="12">
    <source>
        <dbReference type="EMBL" id="KAH0913198.1"/>
    </source>
</evidence>
<evidence type="ECO:0000256" key="3">
    <source>
        <dbReference type="ARBA" id="ARBA00008349"/>
    </source>
</evidence>
<dbReference type="Gene3D" id="1.25.40.10">
    <property type="entry name" value="Tetratricopeptide repeat domain"/>
    <property type="match status" value="5"/>
</dbReference>
<dbReference type="PANTHER" id="PTHR47939">
    <property type="entry name" value="MEMBRANE-ASSOCIATED SALT-INDUCIBLE PROTEIN-LIKE"/>
    <property type="match status" value="1"/>
</dbReference>
<dbReference type="NCBIfam" id="TIGR00756">
    <property type="entry name" value="PPR"/>
    <property type="match status" value="11"/>
</dbReference>
<dbReference type="Pfam" id="PF08449">
    <property type="entry name" value="UAA"/>
    <property type="match status" value="1"/>
</dbReference>
<sequence length="818" mass="90280">MESHGSGLRRVLLLSFCVAGIWAAYIYQGVLQETLSTKRFGEDEKRFEHLAFLNLAQNVVCLVWSFIMVELHGGRTGVLALLIPLVLAKSSKMIPVMLMGSLVYGIRYTLPEYLCTFLVAGGVSMFALLKTSSKTISKLANPNAPLGYGLCFLNLAFDGFTNATQDSITARYPKTSAWDIMLGMNLWGTIYNMVYMFGLPHGSGFEAVQFCKQHPEAAWDILMYCLCGAVGQNFIFLTISRFGSLANTTITTTRKFVSIVVSSVLSGNPLSSKQWGCVSMVFGENCGLGMPCARVLYQAMVVDPELYSELAGESWRSVVGERAKKNHQVTEDEDGSGVVLLLLLVTTHHLLSRKMSCYKERLRSGIVDIKKDEAVALFQTMIVSRPLPTVIDFMALIDRMVANGCQPDQFTYGPILNRMCKSGNTASALDLLRKMQLRKVKPQVVTYNIIIDSLCKDGSLHDALSLFNQMETKGIKPNVFTYTSLIGGFCNAGRWDDGAQLLRDMISREITPDVITFSALIDSFVKEGKLSEAKELYSEMIVRGLDPNTITYSSLIHGLCMENCLDEANQMLDLMVSKGCDPDIVTYNILINGYCKAKLVDEGMRLFRKMSLRGVVADTVTYSSLIQGFCQSGKLKVAKELFQEMVSQGVHPNIVTYKILMDGLCDNGEVEEALGILDQMHKCKIDPGIGIYNIIIHGMCNGSRVDEAWDLFCSLPLKEVKPDVKTYTIMIGGLCKKGSMSEAGLLFKKMGEDGIAPDDCTYNTLIRAHLRGGDVATSAKLIEEMKSCGFSSDASTVKIVMDMLSDGRMKKSFLDMLS</sequence>
<keyword evidence="8 11" id="KW-1133">Transmembrane helix</keyword>
<evidence type="ECO:0000256" key="6">
    <source>
        <dbReference type="ARBA" id="ARBA00022692"/>
    </source>
</evidence>
<feature type="repeat" description="PPR" evidence="10">
    <location>
        <begin position="723"/>
        <end position="757"/>
    </location>
</feature>
<evidence type="ECO:0000256" key="11">
    <source>
        <dbReference type="SAM" id="Phobius"/>
    </source>
</evidence>
<evidence type="ECO:0000256" key="10">
    <source>
        <dbReference type="PROSITE-ProRule" id="PRU00708"/>
    </source>
</evidence>
<feature type="repeat" description="PPR" evidence="10">
    <location>
        <begin position="408"/>
        <end position="442"/>
    </location>
</feature>
<evidence type="ECO:0000256" key="9">
    <source>
        <dbReference type="ARBA" id="ARBA00023136"/>
    </source>
</evidence>
<feature type="repeat" description="PPR" evidence="10">
    <location>
        <begin position="548"/>
        <end position="582"/>
    </location>
</feature>
<dbReference type="PROSITE" id="PS51375">
    <property type="entry name" value="PPR"/>
    <property type="match status" value="11"/>
</dbReference>
<evidence type="ECO:0000313" key="13">
    <source>
        <dbReference type="Proteomes" id="UP000824890"/>
    </source>
</evidence>
<dbReference type="Pfam" id="PF13041">
    <property type="entry name" value="PPR_2"/>
    <property type="match status" value="5"/>
</dbReference>
<keyword evidence="13" id="KW-1185">Reference proteome</keyword>
<feature type="transmembrane region" description="Helical" evidence="11">
    <location>
        <begin position="81"/>
        <end position="104"/>
    </location>
</feature>
<evidence type="ECO:0000256" key="5">
    <source>
        <dbReference type="ARBA" id="ARBA00022449"/>
    </source>
</evidence>
<dbReference type="InterPro" id="IPR050667">
    <property type="entry name" value="PPR-containing_protein"/>
</dbReference>
<feature type="repeat" description="PPR" evidence="10">
    <location>
        <begin position="618"/>
        <end position="652"/>
    </location>
</feature>
<feature type="transmembrane region" description="Helical" evidence="11">
    <location>
        <begin position="50"/>
        <end position="69"/>
    </location>
</feature>
<comment type="caution">
    <text evidence="12">The sequence shown here is derived from an EMBL/GenBank/DDBJ whole genome shotgun (WGS) entry which is preliminary data.</text>
</comment>
<keyword evidence="5" id="KW-0050">Antiport</keyword>
<feature type="transmembrane region" description="Helical" evidence="11">
    <location>
        <begin position="177"/>
        <end position="197"/>
    </location>
</feature>
<keyword evidence="4" id="KW-0813">Transport</keyword>
<proteinExistence type="inferred from homology"/>
<comment type="subcellular location">
    <subcellularLocation>
        <location evidence="1">Membrane</location>
        <topology evidence="1">Multi-pass membrane protein</topology>
    </subcellularLocation>
</comment>
<comment type="similarity">
    <text evidence="3">Belongs to the nucleotide-sugar transporter family. UDP-galactose:UMP antiporter (TC 2.A.7.11) subfamily.</text>
</comment>
<feature type="repeat" description="PPR" evidence="10">
    <location>
        <begin position="583"/>
        <end position="617"/>
    </location>
</feature>
<feature type="repeat" description="PPR" evidence="10">
    <location>
        <begin position="758"/>
        <end position="792"/>
    </location>
</feature>
<gene>
    <name evidence="12" type="ORF">HID58_036519</name>
</gene>
<keyword evidence="9 11" id="KW-0472">Membrane</keyword>
<feature type="transmembrane region" description="Helical" evidence="11">
    <location>
        <begin position="12"/>
        <end position="30"/>
    </location>
</feature>
<dbReference type="InterPro" id="IPR011990">
    <property type="entry name" value="TPR-like_helical_dom_sf"/>
</dbReference>
<keyword evidence="7" id="KW-0677">Repeat</keyword>
<dbReference type="InterPro" id="IPR002885">
    <property type="entry name" value="PPR_rpt"/>
</dbReference>
<feature type="repeat" description="PPR" evidence="10">
    <location>
        <begin position="443"/>
        <end position="477"/>
    </location>
</feature>
<protein>
    <submittedName>
        <fullName evidence="12">Uncharacterized protein</fullName>
    </submittedName>
</protein>
<feature type="repeat" description="PPR" evidence="10">
    <location>
        <begin position="478"/>
        <end position="512"/>
    </location>
</feature>
<feature type="repeat" description="PPR" evidence="10">
    <location>
        <begin position="688"/>
        <end position="722"/>
    </location>
</feature>
<feature type="repeat" description="PPR" evidence="10">
    <location>
        <begin position="513"/>
        <end position="547"/>
    </location>
</feature>
<dbReference type="Pfam" id="PF12854">
    <property type="entry name" value="PPR_1"/>
    <property type="match status" value="2"/>
</dbReference>
<evidence type="ECO:0000256" key="4">
    <source>
        <dbReference type="ARBA" id="ARBA00022448"/>
    </source>
</evidence>
<feature type="transmembrane region" description="Helical" evidence="11">
    <location>
        <begin position="110"/>
        <end position="129"/>
    </location>
</feature>
<dbReference type="EMBL" id="JAGKQM010000009">
    <property type="protein sequence ID" value="KAH0913198.1"/>
    <property type="molecule type" value="Genomic_DNA"/>
</dbReference>
<feature type="repeat" description="PPR" evidence="10">
    <location>
        <begin position="653"/>
        <end position="687"/>
    </location>
</feature>
<comment type="similarity">
    <text evidence="2">Belongs to the PPR family. P subfamily.</text>
</comment>
<evidence type="ECO:0000256" key="1">
    <source>
        <dbReference type="ARBA" id="ARBA00004141"/>
    </source>
</evidence>
<name>A0ABQ8C836_BRANA</name>
<reference evidence="12 13" key="1">
    <citation type="submission" date="2021-05" db="EMBL/GenBank/DDBJ databases">
        <title>Genome Assembly of Synthetic Allotetraploid Brassica napus Reveals Homoeologous Exchanges between Subgenomes.</title>
        <authorList>
            <person name="Davis J.T."/>
        </authorList>
    </citation>
    <scope>NUCLEOTIDE SEQUENCE [LARGE SCALE GENOMIC DNA]</scope>
    <source>
        <strain evidence="13">cv. Da-Ae</strain>
        <tissue evidence="12">Seedling</tissue>
    </source>
</reference>